<dbReference type="Gene3D" id="3.40.50.300">
    <property type="entry name" value="P-loop containing nucleotide triphosphate hydrolases"/>
    <property type="match status" value="1"/>
</dbReference>
<dbReference type="InterPro" id="IPR047187">
    <property type="entry name" value="SF1_C_Upf1"/>
</dbReference>
<dbReference type="SUPFAM" id="SSF52540">
    <property type="entry name" value="P-loop containing nucleoside triphosphate hydrolases"/>
    <property type="match status" value="1"/>
</dbReference>
<dbReference type="PANTHER" id="PTHR10887:SF495">
    <property type="entry name" value="HELICASE SENATAXIN ISOFORM X1-RELATED"/>
    <property type="match status" value="1"/>
</dbReference>
<dbReference type="Pfam" id="PF13087">
    <property type="entry name" value="AAA_12"/>
    <property type="match status" value="1"/>
</dbReference>
<dbReference type="PANTHER" id="PTHR10887">
    <property type="entry name" value="DNA2/NAM7 HELICASE FAMILY"/>
    <property type="match status" value="1"/>
</dbReference>
<organism evidence="2 3">
    <name type="scientific">Nocardia brasiliensis (strain ATCC 700358 / HUJEG-1)</name>
    <dbReference type="NCBI Taxonomy" id="1133849"/>
    <lineage>
        <taxon>Bacteria</taxon>
        <taxon>Bacillati</taxon>
        <taxon>Actinomycetota</taxon>
        <taxon>Actinomycetes</taxon>
        <taxon>Mycobacteriales</taxon>
        <taxon>Nocardiaceae</taxon>
        <taxon>Nocardia</taxon>
    </lineage>
</organism>
<sequence>MCSVRTTSLRNALPAGATIGVVTPFARQAALIRRKLRGVESVRVGTAHTFQGGECDAIIFSLVAADGIGSGALAFLDEQANLWNVAITRARAHLFIVGSSDFWVRRGGLGRRLHDEIAVARGDVAWQHGDELRDLLHQRLKQDGCQVDLAVRRSGYVMDALVTTGTGAETAVVLDTGAASAAEFARHLRLQQRRAALLTAPDTQREGYRLPAWQLFANRPTPQVEA</sequence>
<keyword evidence="3" id="KW-1185">Reference proteome</keyword>
<gene>
    <name evidence="2" type="ORF">O3I_030980</name>
</gene>
<dbReference type="KEGG" id="nbr:O3I_030980"/>
<dbReference type="InterPro" id="IPR045055">
    <property type="entry name" value="DNA2/NAM7-like"/>
</dbReference>
<dbReference type="STRING" id="1133849.O3I_030980"/>
<dbReference type="Proteomes" id="UP000006304">
    <property type="component" value="Chromosome"/>
</dbReference>
<dbReference type="InterPro" id="IPR027417">
    <property type="entry name" value="P-loop_NTPase"/>
</dbReference>
<protein>
    <recommendedName>
        <fullName evidence="1">DNA2/NAM7 helicase-like C-terminal domain-containing protein</fullName>
    </recommendedName>
</protein>
<reference evidence="2 3" key="1">
    <citation type="journal article" date="2012" name="J. Bacteriol.">
        <title>Complete genome sequence of Nocardia brasiliensis HUJEG-1.</title>
        <authorList>
            <person name="Vera-Cabrera L."/>
            <person name="Ortiz-Lopez R."/>
            <person name="Elizondo-Gonzalez R."/>
            <person name="Perez-Maya A.A."/>
            <person name="Ocampo-Candiani J."/>
        </authorList>
    </citation>
    <scope>NUCLEOTIDE SEQUENCE [LARGE SCALE GENOMIC DNA]</scope>
    <source>
        <strain evidence="3">ATCC 700358</strain>
    </source>
</reference>
<accession>K0F4L5</accession>
<dbReference type="CDD" id="cd18808">
    <property type="entry name" value="SF1_C_Upf1"/>
    <property type="match status" value="1"/>
</dbReference>
<dbReference type="EMBL" id="CP003876">
    <property type="protein sequence ID" value="AFU04145.1"/>
    <property type="molecule type" value="Genomic_DNA"/>
</dbReference>
<dbReference type="HOGENOM" id="CLU_1223700_0_0_11"/>
<proteinExistence type="predicted"/>
<dbReference type="InterPro" id="IPR041679">
    <property type="entry name" value="DNA2/NAM7-like_C"/>
</dbReference>
<evidence type="ECO:0000259" key="1">
    <source>
        <dbReference type="Pfam" id="PF13087"/>
    </source>
</evidence>
<dbReference type="RefSeq" id="WP_014987000.1">
    <property type="nucleotide sequence ID" value="NC_018681.1"/>
</dbReference>
<dbReference type="AlphaFoldDB" id="K0F4L5"/>
<evidence type="ECO:0000313" key="3">
    <source>
        <dbReference type="Proteomes" id="UP000006304"/>
    </source>
</evidence>
<name>K0F4L5_NOCB7</name>
<evidence type="ECO:0000313" key="2">
    <source>
        <dbReference type="EMBL" id="AFU04145.1"/>
    </source>
</evidence>
<dbReference type="eggNOG" id="COG1112">
    <property type="taxonomic scope" value="Bacteria"/>
</dbReference>
<feature type="domain" description="DNA2/NAM7 helicase-like C-terminal" evidence="1">
    <location>
        <begin position="7"/>
        <end position="100"/>
    </location>
</feature>